<keyword evidence="2" id="KW-1185">Reference proteome</keyword>
<dbReference type="AlphaFoldDB" id="A0AAD7BCK7"/>
<evidence type="ECO:0000313" key="1">
    <source>
        <dbReference type="EMBL" id="KAJ7616655.1"/>
    </source>
</evidence>
<evidence type="ECO:0000313" key="2">
    <source>
        <dbReference type="Proteomes" id="UP001221142"/>
    </source>
</evidence>
<dbReference type="EMBL" id="JARKIF010000022">
    <property type="protein sequence ID" value="KAJ7616655.1"/>
    <property type="molecule type" value="Genomic_DNA"/>
</dbReference>
<dbReference type="Proteomes" id="UP001221142">
    <property type="component" value="Unassembled WGS sequence"/>
</dbReference>
<feature type="non-terminal residue" evidence="1">
    <location>
        <position position="1"/>
    </location>
</feature>
<dbReference type="CDD" id="cd11296">
    <property type="entry name" value="O-FucT_like"/>
    <property type="match status" value="1"/>
</dbReference>
<comment type="caution">
    <text evidence="1">The sequence shown here is derived from an EMBL/GenBank/DDBJ whole genome shotgun (WGS) entry which is preliminary data.</text>
</comment>
<organism evidence="1 2">
    <name type="scientific">Roridomyces roridus</name>
    <dbReference type="NCBI Taxonomy" id="1738132"/>
    <lineage>
        <taxon>Eukaryota</taxon>
        <taxon>Fungi</taxon>
        <taxon>Dikarya</taxon>
        <taxon>Basidiomycota</taxon>
        <taxon>Agaricomycotina</taxon>
        <taxon>Agaricomycetes</taxon>
        <taxon>Agaricomycetidae</taxon>
        <taxon>Agaricales</taxon>
        <taxon>Marasmiineae</taxon>
        <taxon>Mycenaceae</taxon>
        <taxon>Roridomyces</taxon>
    </lineage>
</organism>
<accession>A0AAD7BCK7</accession>
<gene>
    <name evidence="1" type="ORF">FB45DRAFT_757151</name>
</gene>
<name>A0AAD7BCK7_9AGAR</name>
<proteinExistence type="predicted"/>
<reference evidence="1" key="1">
    <citation type="submission" date="2023-03" db="EMBL/GenBank/DDBJ databases">
        <title>Massive genome expansion in bonnet fungi (Mycena s.s.) driven by repeated elements and novel gene families across ecological guilds.</title>
        <authorList>
            <consortium name="Lawrence Berkeley National Laboratory"/>
            <person name="Harder C.B."/>
            <person name="Miyauchi S."/>
            <person name="Viragh M."/>
            <person name="Kuo A."/>
            <person name="Thoen E."/>
            <person name="Andreopoulos B."/>
            <person name="Lu D."/>
            <person name="Skrede I."/>
            <person name="Drula E."/>
            <person name="Henrissat B."/>
            <person name="Morin E."/>
            <person name="Kohler A."/>
            <person name="Barry K."/>
            <person name="LaButti K."/>
            <person name="Morin E."/>
            <person name="Salamov A."/>
            <person name="Lipzen A."/>
            <person name="Mereny Z."/>
            <person name="Hegedus B."/>
            <person name="Baldrian P."/>
            <person name="Stursova M."/>
            <person name="Weitz H."/>
            <person name="Taylor A."/>
            <person name="Grigoriev I.V."/>
            <person name="Nagy L.G."/>
            <person name="Martin F."/>
            <person name="Kauserud H."/>
        </authorList>
    </citation>
    <scope>NUCLEOTIDE SEQUENCE</scope>
    <source>
        <strain evidence="1">9284</strain>
    </source>
</reference>
<dbReference type="Gene3D" id="3.40.50.11350">
    <property type="match status" value="1"/>
</dbReference>
<protein>
    <submittedName>
        <fullName evidence="1">Uncharacterized protein</fullName>
    </submittedName>
</protein>
<sequence length="447" mass="49208">PTFADIREHERNLAQQSILPVPTRARPRYLHLPDEAWGSGMNNVFQAQLLNTHLAYLSHRGYVFKDYVASAHPPFPDTFPNGTQIHLRIPMNAITSGPTGGGSLGVNVDETRTPRAISLEWWDTVCPPSEVVELGLGETNDELGMSGETTGLEKLNRWVEKLRRIEAPCVKITGGEPFDWMFIASTKILDLWPSYGNSPTLKEFAWSALVTRALSRNFALFSPSTPPPSLLPTLSHIGRISTLGTSSSPYPLSAFTPYHTASPPIPGLLALHVRRGDYSQHCRNLVEWGSDYSAWNGFGNPSVRAAHPTFPALPDYLSVPEGMTHGEAAYAHCWPSLDEIVSRAREVRLNASQQRQIELSAVYVATNGEPGWVGELMELLRKDGWERVATSLDMQLARDEVAVAQAVDMSVMVAAEVFIGVGFSSLSSNVVQLRLAGGRHAATNRFW</sequence>